<protein>
    <submittedName>
        <fullName evidence="1">Uncharacterized protein</fullName>
    </submittedName>
</protein>
<dbReference type="EMBL" id="GEBQ01018103">
    <property type="protein sequence ID" value="JAT21874.1"/>
    <property type="molecule type" value="Transcribed_RNA"/>
</dbReference>
<gene>
    <name evidence="1" type="ORF">g.55136</name>
</gene>
<dbReference type="AlphaFoldDB" id="A0A1B6LEE1"/>
<accession>A0A1B6LEE1</accession>
<proteinExistence type="predicted"/>
<organism evidence="1">
    <name type="scientific">Graphocephala atropunctata</name>
    <dbReference type="NCBI Taxonomy" id="36148"/>
    <lineage>
        <taxon>Eukaryota</taxon>
        <taxon>Metazoa</taxon>
        <taxon>Ecdysozoa</taxon>
        <taxon>Arthropoda</taxon>
        <taxon>Hexapoda</taxon>
        <taxon>Insecta</taxon>
        <taxon>Pterygota</taxon>
        <taxon>Neoptera</taxon>
        <taxon>Paraneoptera</taxon>
        <taxon>Hemiptera</taxon>
        <taxon>Auchenorrhyncha</taxon>
        <taxon>Membracoidea</taxon>
        <taxon>Cicadellidae</taxon>
        <taxon>Cicadellinae</taxon>
        <taxon>Cicadellini</taxon>
        <taxon>Graphocephala</taxon>
    </lineage>
</organism>
<feature type="non-terminal residue" evidence="1">
    <location>
        <position position="107"/>
    </location>
</feature>
<dbReference type="Gene3D" id="3.10.10.10">
    <property type="entry name" value="HIV Type 1 Reverse Transcriptase, subunit A, domain 1"/>
    <property type="match status" value="1"/>
</dbReference>
<reference evidence="1" key="1">
    <citation type="submission" date="2015-11" db="EMBL/GenBank/DDBJ databases">
        <title>De novo transcriptome assembly of four potential Pierce s Disease insect vectors from Arizona vineyards.</title>
        <authorList>
            <person name="Tassone E.E."/>
        </authorList>
    </citation>
    <scope>NUCLEOTIDE SEQUENCE</scope>
</reference>
<name>A0A1B6LEE1_9HEMI</name>
<feature type="non-terminal residue" evidence="1">
    <location>
        <position position="1"/>
    </location>
</feature>
<evidence type="ECO:0000313" key="1">
    <source>
        <dbReference type="EMBL" id="JAT21874.1"/>
    </source>
</evidence>
<sequence length="107" mass="12485">ENMCQFKFSPNVRVKFNSLEKVKVCHIRSECEVKTDNIEEKLLVQGVLNKFSNVFTSKIGKAIDFVYEIKLKDSEIVNQRPYPMAAPKILEMKEIIRDLLNQNIIRP</sequence>